<dbReference type="Proteomes" id="UP001140066">
    <property type="component" value="Unassembled WGS sequence"/>
</dbReference>
<comment type="caution">
    <text evidence="1">The sequence shown here is derived from an EMBL/GenBank/DDBJ whole genome shotgun (WGS) entry which is preliminary data.</text>
</comment>
<organism evidence="1 2">
    <name type="scientific">Coemansia linderi</name>
    <dbReference type="NCBI Taxonomy" id="2663919"/>
    <lineage>
        <taxon>Eukaryota</taxon>
        <taxon>Fungi</taxon>
        <taxon>Fungi incertae sedis</taxon>
        <taxon>Zoopagomycota</taxon>
        <taxon>Kickxellomycotina</taxon>
        <taxon>Kickxellomycetes</taxon>
        <taxon>Kickxellales</taxon>
        <taxon>Kickxellaceae</taxon>
        <taxon>Coemansia</taxon>
    </lineage>
</organism>
<evidence type="ECO:0000313" key="1">
    <source>
        <dbReference type="EMBL" id="KAJ2785309.1"/>
    </source>
</evidence>
<accession>A0ACC1KC00</accession>
<name>A0ACC1KC00_9FUNG</name>
<reference evidence="1" key="1">
    <citation type="submission" date="2022-07" db="EMBL/GenBank/DDBJ databases">
        <title>Phylogenomic reconstructions and comparative analyses of Kickxellomycotina fungi.</title>
        <authorList>
            <person name="Reynolds N.K."/>
            <person name="Stajich J.E."/>
            <person name="Barry K."/>
            <person name="Grigoriev I.V."/>
            <person name="Crous P."/>
            <person name="Smith M.E."/>
        </authorList>
    </citation>
    <scope>NUCLEOTIDE SEQUENCE</scope>
    <source>
        <strain evidence="1">BCRC 34191</strain>
    </source>
</reference>
<gene>
    <name evidence="1" type="ORF">GGI18_003356</name>
</gene>
<protein>
    <submittedName>
        <fullName evidence="1">Uncharacterized protein</fullName>
    </submittedName>
</protein>
<evidence type="ECO:0000313" key="2">
    <source>
        <dbReference type="Proteomes" id="UP001140066"/>
    </source>
</evidence>
<dbReference type="EMBL" id="JANBUK010001133">
    <property type="protein sequence ID" value="KAJ2785309.1"/>
    <property type="molecule type" value="Genomic_DNA"/>
</dbReference>
<keyword evidence="2" id="KW-1185">Reference proteome</keyword>
<sequence>MSSSGNDAESPFACGCLNLRVYTQTTSDKRSVFEDISDVLECQLGSEAVRVELRALVEVKPGSSIDPNISVVRCLLCKQAVLYYKPANPSSMPSTQQRQMPLAYSQAYLAKEAMDPKTVRESMKMSEYSEPFGVLLRPEFVGGSGARGSGHVPRDINQKVGEYMQRKEAAKNERVHEFIRAQDQALERLRRRATDECHIIADIVSQAQPQALGSQGGASSRKDSVESSGLAAMLRGRSHSNVGSLPAPSIGGRMPNPFARSGADVFKHGRGTEADGVFDLDDDDDDDEAGMLRGGLQEVGNSTVSPAGFRHVSGGAFGRGFGNRRTSSRQSDEHSDDFERDEPAFGNFDEGRMGARFSGLNVTQQQRPEERPGGGNLSQMLSGSMPRQIPTYGSSSLAGAYTLNRREHQQRADEKEMNRRREQMVRELPKTFVPPHQLMDRIHESGSSDLLIGSKPRDSHAIGRRHAPG</sequence>
<proteinExistence type="predicted"/>